<gene>
    <name evidence="1" type="ORF">Pla52o_38940</name>
</gene>
<organism evidence="1 2">
    <name type="scientific">Novipirellula galeiformis</name>
    <dbReference type="NCBI Taxonomy" id="2528004"/>
    <lineage>
        <taxon>Bacteria</taxon>
        <taxon>Pseudomonadati</taxon>
        <taxon>Planctomycetota</taxon>
        <taxon>Planctomycetia</taxon>
        <taxon>Pirellulales</taxon>
        <taxon>Pirellulaceae</taxon>
        <taxon>Novipirellula</taxon>
    </lineage>
</organism>
<dbReference type="Proteomes" id="UP000316304">
    <property type="component" value="Unassembled WGS sequence"/>
</dbReference>
<dbReference type="EMBL" id="SJPT01000006">
    <property type="protein sequence ID" value="TWU21707.1"/>
    <property type="molecule type" value="Genomic_DNA"/>
</dbReference>
<evidence type="ECO:0000313" key="2">
    <source>
        <dbReference type="Proteomes" id="UP000316304"/>
    </source>
</evidence>
<name>A0A5C6CDA1_9BACT</name>
<dbReference type="OrthoDB" id="291697at2"/>
<keyword evidence="2" id="KW-1185">Reference proteome</keyword>
<dbReference type="RefSeq" id="WP_146595986.1">
    <property type="nucleotide sequence ID" value="NZ_SJPT01000006.1"/>
</dbReference>
<sequence length="158" mass="16264">MIHSSFSGGVLATHLSGARARLGRTLPLVTLASTLLFAVGCGDSGPPRAAVQGNVSWNGAPVDAGTISFIPDAGPAATAEIVAGKYALAKEEGAIFATHTVQIFGIKNLGSVEAGPPHPPGTMIDATEQYIPAKFNNATTLTVEIKDGDNQHDFDLKK</sequence>
<comment type="caution">
    <text evidence="1">The sequence shown here is derived from an EMBL/GenBank/DDBJ whole genome shotgun (WGS) entry which is preliminary data.</text>
</comment>
<accession>A0A5C6CDA1</accession>
<dbReference type="AlphaFoldDB" id="A0A5C6CDA1"/>
<proteinExistence type="predicted"/>
<evidence type="ECO:0000313" key="1">
    <source>
        <dbReference type="EMBL" id="TWU21707.1"/>
    </source>
</evidence>
<protein>
    <submittedName>
        <fullName evidence="1">Uncharacterized protein</fullName>
    </submittedName>
</protein>
<reference evidence="1 2" key="1">
    <citation type="submission" date="2019-02" db="EMBL/GenBank/DDBJ databases">
        <title>Deep-cultivation of Planctomycetes and their phenomic and genomic characterization uncovers novel biology.</title>
        <authorList>
            <person name="Wiegand S."/>
            <person name="Jogler M."/>
            <person name="Boedeker C."/>
            <person name="Pinto D."/>
            <person name="Vollmers J."/>
            <person name="Rivas-Marin E."/>
            <person name="Kohn T."/>
            <person name="Peeters S.H."/>
            <person name="Heuer A."/>
            <person name="Rast P."/>
            <person name="Oberbeckmann S."/>
            <person name="Bunk B."/>
            <person name="Jeske O."/>
            <person name="Meyerdierks A."/>
            <person name="Storesund J.E."/>
            <person name="Kallscheuer N."/>
            <person name="Luecker S."/>
            <person name="Lage O.M."/>
            <person name="Pohl T."/>
            <person name="Merkel B.J."/>
            <person name="Hornburger P."/>
            <person name="Mueller R.-W."/>
            <person name="Bruemmer F."/>
            <person name="Labrenz M."/>
            <person name="Spormann A.M."/>
            <person name="Op Den Camp H."/>
            <person name="Overmann J."/>
            <person name="Amann R."/>
            <person name="Jetten M.S.M."/>
            <person name="Mascher T."/>
            <person name="Medema M.H."/>
            <person name="Devos D.P."/>
            <person name="Kaster A.-K."/>
            <person name="Ovreas L."/>
            <person name="Rohde M."/>
            <person name="Galperin M.Y."/>
            <person name="Jogler C."/>
        </authorList>
    </citation>
    <scope>NUCLEOTIDE SEQUENCE [LARGE SCALE GENOMIC DNA]</scope>
    <source>
        <strain evidence="1 2">Pla52o</strain>
    </source>
</reference>